<dbReference type="FunFam" id="3.30.470.20:FF:000008">
    <property type="entry name" value="D-alanine--D-alanine ligase"/>
    <property type="match status" value="1"/>
</dbReference>
<dbReference type="Proteomes" id="UP000031546">
    <property type="component" value="Unassembled WGS sequence"/>
</dbReference>
<feature type="active site" evidence="23">
    <location>
        <position position="314"/>
    </location>
</feature>
<dbReference type="PANTHER" id="PTHR23132:SF25">
    <property type="entry name" value="D-ALANINE--D-ALANINE LIGASE A"/>
    <property type="match status" value="1"/>
</dbReference>
<keyword evidence="11 26" id="KW-0067">ATP-binding</keyword>
<evidence type="ECO:0000256" key="9">
    <source>
        <dbReference type="ARBA" id="ARBA00022723"/>
    </source>
</evidence>
<dbReference type="InterPro" id="IPR011761">
    <property type="entry name" value="ATP-grasp"/>
</dbReference>
<dbReference type="PANTHER" id="PTHR23132">
    <property type="entry name" value="D-ALANINE--D-ALANINE LIGASE"/>
    <property type="match status" value="1"/>
</dbReference>
<evidence type="ECO:0000256" key="13">
    <source>
        <dbReference type="ARBA" id="ARBA00022960"/>
    </source>
</evidence>
<dbReference type="GO" id="GO:0009252">
    <property type="term" value="P:peptidoglycan biosynthetic process"/>
    <property type="evidence" value="ECO:0007669"/>
    <property type="project" value="UniProtKB-UniRule"/>
</dbReference>
<dbReference type="Gene3D" id="3.30.470.20">
    <property type="entry name" value="ATP-grasp fold, B domain"/>
    <property type="match status" value="1"/>
</dbReference>
<dbReference type="AlphaFoldDB" id="A0A0C2HAF5"/>
<evidence type="ECO:0000256" key="12">
    <source>
        <dbReference type="ARBA" id="ARBA00022842"/>
    </source>
</evidence>
<dbReference type="PROSITE" id="PS00844">
    <property type="entry name" value="DALA_DALA_LIGASE_2"/>
    <property type="match status" value="1"/>
</dbReference>
<name>A0A0C2HAF5_9STAP</name>
<dbReference type="NCBIfam" id="NF002378">
    <property type="entry name" value="PRK01372.1"/>
    <property type="match status" value="1"/>
</dbReference>
<dbReference type="GO" id="GO:0071555">
    <property type="term" value="P:cell wall organization"/>
    <property type="evidence" value="ECO:0007669"/>
    <property type="project" value="UniProtKB-KW"/>
</dbReference>
<keyword evidence="31" id="KW-1185">Reference proteome</keyword>
<dbReference type="Proteomes" id="UP000527860">
    <property type="component" value="Unassembled WGS sequence"/>
</dbReference>
<dbReference type="GO" id="GO:0005524">
    <property type="term" value="F:ATP binding"/>
    <property type="evidence" value="ECO:0007669"/>
    <property type="project" value="UniProtKB-UniRule"/>
</dbReference>
<feature type="binding site" evidence="24">
    <location>
        <position position="129"/>
    </location>
    <ligand>
        <name>ATP</name>
        <dbReference type="ChEBI" id="CHEBI:30616"/>
    </ligand>
</feature>
<evidence type="ECO:0000256" key="24">
    <source>
        <dbReference type="PIRSR" id="PIRSR039102-2"/>
    </source>
</evidence>
<evidence type="ECO:0000256" key="16">
    <source>
        <dbReference type="ARBA" id="ARBA00023316"/>
    </source>
</evidence>
<dbReference type="HAMAP" id="MF_00047">
    <property type="entry name" value="Dala_Dala_lig"/>
    <property type="match status" value="1"/>
</dbReference>
<dbReference type="InterPro" id="IPR011127">
    <property type="entry name" value="Dala_Dala_lig_N"/>
</dbReference>
<dbReference type="NCBIfam" id="TIGR01205">
    <property type="entry name" value="D_ala_D_alaTIGR"/>
    <property type="match status" value="1"/>
</dbReference>
<dbReference type="Pfam" id="PF07478">
    <property type="entry name" value="Dala_Dala_lig_C"/>
    <property type="match status" value="1"/>
</dbReference>
<reference evidence="28 30" key="1">
    <citation type="submission" date="2015-01" db="EMBL/GenBank/DDBJ databases">
        <title>Genome sequences of high lactate-tolerant strain Salinicoccus roseus W12 with industrial interest.</title>
        <authorList>
            <person name="Wang H."/>
            <person name="Yu B."/>
        </authorList>
    </citation>
    <scope>NUCLEOTIDE SEQUENCE [LARGE SCALE GENOMIC DNA]</scope>
    <source>
        <strain evidence="28 30">W12</strain>
    </source>
</reference>
<dbReference type="GO" id="GO:0046872">
    <property type="term" value="F:metal ion binding"/>
    <property type="evidence" value="ECO:0007669"/>
    <property type="project" value="UniProtKB-KW"/>
</dbReference>
<comment type="similarity">
    <text evidence="5 22">Belongs to the D-alanine--D-alanine ligase family.</text>
</comment>
<dbReference type="SUPFAM" id="SSF52440">
    <property type="entry name" value="PreATP-grasp domain"/>
    <property type="match status" value="1"/>
</dbReference>
<feature type="binding site" evidence="25">
    <location>
        <position position="303"/>
    </location>
    <ligand>
        <name>Mg(2+)</name>
        <dbReference type="ChEBI" id="CHEBI:18420"/>
        <label>2</label>
    </ligand>
</feature>
<keyword evidence="13 22" id="KW-0133">Cell shape</keyword>
<dbReference type="SUPFAM" id="SSF56059">
    <property type="entry name" value="Glutathione synthetase ATP-binding domain-like"/>
    <property type="match status" value="1"/>
</dbReference>
<dbReference type="STRING" id="45670.SN16_06380"/>
<dbReference type="GeneID" id="77845179"/>
<evidence type="ECO:0000256" key="2">
    <source>
        <dbReference type="ARBA" id="ARBA00003921"/>
    </source>
</evidence>
<feature type="binding site" evidence="24">
    <location>
        <begin position="302"/>
        <end position="303"/>
    </location>
    <ligand>
        <name>ATP</name>
        <dbReference type="ChEBI" id="CHEBI:30616"/>
    </ligand>
</feature>
<dbReference type="EMBL" id="JABEVU030000001">
    <property type="protein sequence ID" value="MDB0580418.1"/>
    <property type="molecule type" value="Genomic_DNA"/>
</dbReference>
<dbReference type="PIRSF" id="PIRSF039102">
    <property type="entry name" value="Ddl/VanB"/>
    <property type="match status" value="1"/>
</dbReference>
<comment type="cofactor">
    <cofactor evidence="25">
        <name>Mg(2+)</name>
        <dbReference type="ChEBI" id="CHEBI:18420"/>
    </cofactor>
    <cofactor evidence="25">
        <name>Mn(2+)</name>
        <dbReference type="ChEBI" id="CHEBI:29035"/>
    </cofactor>
    <text evidence="25">Binds 2 magnesium or manganese ions per subunit.</text>
</comment>
<keyword evidence="14 22" id="KW-0573">Peptidoglycan synthesis</keyword>
<evidence type="ECO:0000256" key="1">
    <source>
        <dbReference type="ARBA" id="ARBA00001936"/>
    </source>
</evidence>
<feature type="binding site" evidence="25">
    <location>
        <position position="305"/>
    </location>
    <ligand>
        <name>Mg(2+)</name>
        <dbReference type="ChEBI" id="CHEBI:18420"/>
        <label>2</label>
    </ligand>
</feature>
<evidence type="ECO:0000256" key="14">
    <source>
        <dbReference type="ARBA" id="ARBA00022984"/>
    </source>
</evidence>
<evidence type="ECO:0000313" key="30">
    <source>
        <dbReference type="Proteomes" id="UP000031546"/>
    </source>
</evidence>
<sequence length="353" mass="38984">MEKLNLGILYGGQSTEHEVSMRSAESVLGALDRKKYTIHLIYISKQGEWLLADQSERIEAVVDKENGHRLSILPSQQFVSEGGMHHFDAILPILHGTAGEDGIVQGVLEMVGVPYAGCNVRSSAVCMDKDMTKRLLKLEGINVADWMVFRHEDRDQVDYSAVKAELGLPMFIKPVNQGSSVGVSKVTDEQSFHEAIALAFEFDTKVMVESAVQGREIEVSVLGNTDLTVSVPGEIVANTDFYSYESKYIDESGAALEIPARLEQPVAEKIRQTAYDVYRALDCEGMARVDVFLAEDGAVIVNEVNTLPGFTSISMYPKLLEASGISYPELLDRLVELAVERHQLNTQLKTDLL</sequence>
<evidence type="ECO:0000256" key="22">
    <source>
        <dbReference type="HAMAP-Rule" id="MF_00047"/>
    </source>
</evidence>
<evidence type="ECO:0000256" key="8">
    <source>
        <dbReference type="ARBA" id="ARBA00022598"/>
    </source>
</evidence>
<comment type="caution">
    <text evidence="28">The sequence shown here is derived from an EMBL/GenBank/DDBJ whole genome shotgun (WGS) entry which is preliminary data.</text>
</comment>
<dbReference type="EC" id="6.3.2.4" evidence="6 22"/>
<dbReference type="Gene3D" id="3.30.1490.20">
    <property type="entry name" value="ATP-grasp fold, A domain"/>
    <property type="match status" value="1"/>
</dbReference>
<dbReference type="InterPro" id="IPR011095">
    <property type="entry name" value="Dala_Dala_lig_C"/>
</dbReference>
<comment type="pathway">
    <text evidence="18">Glycan biosynthesis.</text>
</comment>
<keyword evidence="8 22" id="KW-0436">Ligase</keyword>
<dbReference type="GO" id="GO:0008716">
    <property type="term" value="F:D-alanine-D-alanine ligase activity"/>
    <property type="evidence" value="ECO:0007669"/>
    <property type="project" value="UniProtKB-UniRule"/>
</dbReference>
<reference evidence="29" key="3">
    <citation type="submission" date="2022-12" db="EMBL/GenBank/DDBJ databases">
        <title>Genome analysis and biological profiling of marine Salinicoccus roseus MOSEL-ME25.</title>
        <authorList>
            <person name="Mirza F.T."/>
            <person name="Xie Y."/>
            <person name="Shinwari Z.K."/>
        </authorList>
    </citation>
    <scope>NUCLEOTIDE SEQUENCE</scope>
    <source>
        <strain evidence="29">MOSEL-ME25</strain>
    </source>
</reference>
<evidence type="ECO:0000313" key="28">
    <source>
        <dbReference type="EMBL" id="KIH70780.1"/>
    </source>
</evidence>
<dbReference type="InterPro" id="IPR016185">
    <property type="entry name" value="PreATP-grasp_dom_sf"/>
</dbReference>
<keyword evidence="15 25" id="KW-0464">Manganese</keyword>
<feature type="binding site" evidence="25">
    <location>
        <position position="290"/>
    </location>
    <ligand>
        <name>Mg(2+)</name>
        <dbReference type="ChEBI" id="CHEBI:18420"/>
        <label>1</label>
    </ligand>
</feature>
<evidence type="ECO:0000256" key="23">
    <source>
        <dbReference type="PIRSR" id="PIRSR039102-1"/>
    </source>
</evidence>
<dbReference type="InterPro" id="IPR005905">
    <property type="entry name" value="D_ala_D_ala"/>
</dbReference>
<dbReference type="FunFam" id="3.30.1490.20:FF:000007">
    <property type="entry name" value="D-alanine--D-alanine ligase"/>
    <property type="match status" value="1"/>
</dbReference>
<dbReference type="EMBL" id="JXII01000005">
    <property type="protein sequence ID" value="KIH70780.1"/>
    <property type="molecule type" value="Genomic_DNA"/>
</dbReference>
<dbReference type="PROSITE" id="PS00843">
    <property type="entry name" value="DALA_DALA_LIGASE_1"/>
    <property type="match status" value="1"/>
</dbReference>
<comment type="function">
    <text evidence="2 22">Cell wall formation.</text>
</comment>
<evidence type="ECO:0000256" key="3">
    <source>
        <dbReference type="ARBA" id="ARBA00004496"/>
    </source>
</evidence>
<organism evidence="28 30">
    <name type="scientific">Salinicoccus roseus</name>
    <dbReference type="NCBI Taxonomy" id="45670"/>
    <lineage>
        <taxon>Bacteria</taxon>
        <taxon>Bacillati</taxon>
        <taxon>Bacillota</taxon>
        <taxon>Bacilli</taxon>
        <taxon>Bacillales</taxon>
        <taxon>Staphylococcaceae</taxon>
        <taxon>Salinicoccus</taxon>
    </lineage>
</organism>
<evidence type="ECO:0000256" key="11">
    <source>
        <dbReference type="ARBA" id="ARBA00022840"/>
    </source>
</evidence>
<evidence type="ECO:0000256" key="4">
    <source>
        <dbReference type="ARBA" id="ARBA00004752"/>
    </source>
</evidence>
<comment type="cofactor">
    <cofactor evidence="1">
        <name>Mn(2+)</name>
        <dbReference type="ChEBI" id="CHEBI:29035"/>
    </cofactor>
</comment>
<dbReference type="Gene3D" id="3.40.50.20">
    <property type="match status" value="1"/>
</dbReference>
<evidence type="ECO:0000256" key="20">
    <source>
        <dbReference type="ARBA" id="ARBA00076288"/>
    </source>
</evidence>
<keyword evidence="12 25" id="KW-0460">Magnesium</keyword>
<evidence type="ECO:0000256" key="10">
    <source>
        <dbReference type="ARBA" id="ARBA00022741"/>
    </source>
</evidence>
<feature type="binding site" evidence="24">
    <location>
        <begin position="209"/>
        <end position="216"/>
    </location>
    <ligand>
        <name>ATP</name>
        <dbReference type="ChEBI" id="CHEBI:30616"/>
    </ligand>
</feature>
<keyword evidence="9 25" id="KW-0479">Metal-binding</keyword>
<accession>A0A0C2HAF5</accession>
<dbReference type="UniPathway" id="UPA00219"/>
<keyword evidence="16 22" id="KW-0961">Cell wall biogenesis/degradation</keyword>
<feature type="active site" evidence="23">
    <location>
        <position position="179"/>
    </location>
</feature>
<evidence type="ECO:0000256" key="26">
    <source>
        <dbReference type="PROSITE-ProRule" id="PRU00409"/>
    </source>
</evidence>
<evidence type="ECO:0000256" key="5">
    <source>
        <dbReference type="ARBA" id="ARBA00010871"/>
    </source>
</evidence>
<dbReference type="GO" id="GO:0005829">
    <property type="term" value="C:cytosol"/>
    <property type="evidence" value="ECO:0007669"/>
    <property type="project" value="TreeGrafter"/>
</dbReference>
<proteinExistence type="inferred from homology"/>
<feature type="domain" description="ATP-grasp" evidence="27">
    <location>
        <begin position="133"/>
        <end position="336"/>
    </location>
</feature>
<dbReference type="GO" id="GO:0008360">
    <property type="term" value="P:regulation of cell shape"/>
    <property type="evidence" value="ECO:0007669"/>
    <property type="project" value="UniProtKB-KW"/>
</dbReference>
<feature type="binding site" evidence="24">
    <location>
        <begin position="171"/>
        <end position="173"/>
    </location>
    <ligand>
        <name>ATP</name>
        <dbReference type="ChEBI" id="CHEBI:30616"/>
    </ligand>
</feature>
<reference evidence="29" key="2">
    <citation type="submission" date="2020-04" db="EMBL/GenBank/DDBJ databases">
        <authorList>
            <person name="Tanveer F."/>
            <person name="Xie Y."/>
            <person name="Shinwari Z.K."/>
        </authorList>
    </citation>
    <scope>NUCLEOTIDE SEQUENCE</scope>
    <source>
        <strain evidence="29">MOSEL-ME25</strain>
    </source>
</reference>
<protein>
    <recommendedName>
        <fullName evidence="19 22">D-alanine--D-alanine ligase</fullName>
        <ecNumber evidence="6 22">6.3.2.4</ecNumber>
    </recommendedName>
    <alternativeName>
        <fullName evidence="21 22">D-Ala-D-Ala ligase</fullName>
    </alternativeName>
    <alternativeName>
        <fullName evidence="20 22">D-alanylalanine synthetase</fullName>
    </alternativeName>
</protein>
<evidence type="ECO:0000259" key="27">
    <source>
        <dbReference type="PROSITE" id="PS50975"/>
    </source>
</evidence>
<feature type="binding site" evidence="24">
    <location>
        <begin position="179"/>
        <end position="180"/>
    </location>
    <ligand>
        <name>ATP</name>
        <dbReference type="ChEBI" id="CHEBI:30616"/>
    </ligand>
</feature>
<evidence type="ECO:0000256" key="19">
    <source>
        <dbReference type="ARBA" id="ARBA00068427"/>
    </source>
</evidence>
<dbReference type="InterPro" id="IPR013815">
    <property type="entry name" value="ATP_grasp_subdomain_1"/>
</dbReference>
<gene>
    <name evidence="22" type="primary">ddl</name>
    <name evidence="29" type="ORF">F7P68_0007725</name>
    <name evidence="28" type="ORF">SN16_06380</name>
</gene>
<comment type="pathway">
    <text evidence="4 22">Cell wall biogenesis; peptidoglycan biosynthesis.</text>
</comment>
<comment type="catalytic activity">
    <reaction evidence="17 22">
        <text>2 D-alanine + ATP = D-alanyl-D-alanine + ADP + phosphate + H(+)</text>
        <dbReference type="Rhea" id="RHEA:11224"/>
        <dbReference type="ChEBI" id="CHEBI:15378"/>
        <dbReference type="ChEBI" id="CHEBI:30616"/>
        <dbReference type="ChEBI" id="CHEBI:43474"/>
        <dbReference type="ChEBI" id="CHEBI:57416"/>
        <dbReference type="ChEBI" id="CHEBI:57822"/>
        <dbReference type="ChEBI" id="CHEBI:456216"/>
        <dbReference type="EC" id="6.3.2.4"/>
    </reaction>
</comment>
<dbReference type="Pfam" id="PF01820">
    <property type="entry name" value="Dala_Dala_lig_N"/>
    <property type="match status" value="1"/>
</dbReference>
<evidence type="ECO:0000256" key="7">
    <source>
        <dbReference type="ARBA" id="ARBA00022490"/>
    </source>
</evidence>
<evidence type="ECO:0000256" key="15">
    <source>
        <dbReference type="ARBA" id="ARBA00023211"/>
    </source>
</evidence>
<evidence type="ECO:0000313" key="29">
    <source>
        <dbReference type="EMBL" id="MDB0580418.1"/>
    </source>
</evidence>
<dbReference type="PROSITE" id="PS50975">
    <property type="entry name" value="ATP_GRASP"/>
    <property type="match status" value="1"/>
</dbReference>
<keyword evidence="7 22" id="KW-0963">Cytoplasm</keyword>
<dbReference type="OrthoDB" id="9813261at2"/>
<evidence type="ECO:0000313" key="31">
    <source>
        <dbReference type="Proteomes" id="UP000527860"/>
    </source>
</evidence>
<feature type="binding site" evidence="25">
    <location>
        <position position="303"/>
    </location>
    <ligand>
        <name>Mg(2+)</name>
        <dbReference type="ChEBI" id="CHEBI:18420"/>
        <label>1</label>
    </ligand>
</feature>
<evidence type="ECO:0000256" key="17">
    <source>
        <dbReference type="ARBA" id="ARBA00047614"/>
    </source>
</evidence>
<comment type="subcellular location">
    <subcellularLocation>
        <location evidence="3 22">Cytoplasm</location>
    </subcellularLocation>
</comment>
<dbReference type="InterPro" id="IPR000291">
    <property type="entry name" value="D-Ala_lig_Van_CS"/>
</dbReference>
<evidence type="ECO:0000256" key="25">
    <source>
        <dbReference type="PIRSR" id="PIRSR039102-3"/>
    </source>
</evidence>
<evidence type="ECO:0000256" key="18">
    <source>
        <dbReference type="ARBA" id="ARBA00060592"/>
    </source>
</evidence>
<feature type="active site" evidence="23">
    <location>
        <position position="16"/>
    </location>
</feature>
<keyword evidence="10 24" id="KW-0547">Nucleotide-binding</keyword>
<evidence type="ECO:0000256" key="6">
    <source>
        <dbReference type="ARBA" id="ARBA00012216"/>
    </source>
</evidence>
<dbReference type="NCBIfam" id="NF002528">
    <property type="entry name" value="PRK01966.1-4"/>
    <property type="match status" value="1"/>
</dbReference>
<evidence type="ECO:0000256" key="21">
    <source>
        <dbReference type="ARBA" id="ARBA00077154"/>
    </source>
</evidence>
<dbReference type="RefSeq" id="WP_040105791.1">
    <property type="nucleotide sequence ID" value="NZ_JABEVU030000001.1"/>
</dbReference>